<dbReference type="Proteomes" id="UP000054721">
    <property type="component" value="Unassembled WGS sequence"/>
</dbReference>
<organism evidence="1 2">
    <name type="scientific">Trichinella nativa</name>
    <dbReference type="NCBI Taxonomy" id="6335"/>
    <lineage>
        <taxon>Eukaryota</taxon>
        <taxon>Metazoa</taxon>
        <taxon>Ecdysozoa</taxon>
        <taxon>Nematoda</taxon>
        <taxon>Enoplea</taxon>
        <taxon>Dorylaimia</taxon>
        <taxon>Trichinellida</taxon>
        <taxon>Trichinellidae</taxon>
        <taxon>Trichinella</taxon>
    </lineage>
</organism>
<evidence type="ECO:0000313" key="1">
    <source>
        <dbReference type="EMBL" id="KRZ46788.1"/>
    </source>
</evidence>
<dbReference type="EMBL" id="JYDW01002210">
    <property type="protein sequence ID" value="KRZ46788.1"/>
    <property type="molecule type" value="Genomic_DNA"/>
</dbReference>
<evidence type="ECO:0000313" key="2">
    <source>
        <dbReference type="Proteomes" id="UP000054721"/>
    </source>
</evidence>
<keyword evidence="2" id="KW-1185">Reference proteome</keyword>
<accession>A0A0V1KHX1</accession>
<protein>
    <submittedName>
        <fullName evidence="1">Uncharacterized protein</fullName>
    </submittedName>
</protein>
<reference evidence="1 2" key="1">
    <citation type="submission" date="2015-05" db="EMBL/GenBank/DDBJ databases">
        <title>Evolution of Trichinella species and genotypes.</title>
        <authorList>
            <person name="Korhonen P.K."/>
            <person name="Edoardo P."/>
            <person name="Giuseppe L.R."/>
            <person name="Gasser R.B."/>
        </authorList>
    </citation>
    <scope>NUCLEOTIDE SEQUENCE [LARGE SCALE GENOMIC DNA]</scope>
    <source>
        <strain evidence="1">ISS10</strain>
    </source>
</reference>
<comment type="caution">
    <text evidence="1">The sequence shown here is derived from an EMBL/GenBank/DDBJ whole genome shotgun (WGS) entry which is preliminary data.</text>
</comment>
<name>A0A0V1KHX1_9BILA</name>
<proteinExistence type="predicted"/>
<sequence length="41" mass="4445">MSGSCQQAVLGICNSVWGCLCSTICLYNSFHGYFVPPSKKD</sequence>
<gene>
    <name evidence="1" type="ORF">T02_7500</name>
</gene>
<dbReference type="AlphaFoldDB" id="A0A0V1KHX1"/>